<proteinExistence type="predicted"/>
<evidence type="ECO:0000313" key="3">
    <source>
        <dbReference type="EMBL" id="KAJ1166179.1"/>
    </source>
</evidence>
<keyword evidence="4" id="KW-1185">Reference proteome</keyword>
<accession>A0AAV7SQB1</accession>
<feature type="compositionally biased region" description="Basic and acidic residues" evidence="1">
    <location>
        <begin position="46"/>
        <end position="62"/>
    </location>
</feature>
<feature type="chain" id="PRO_5043529649" description="Secreted protein" evidence="2">
    <location>
        <begin position="24"/>
        <end position="84"/>
    </location>
</feature>
<dbReference type="Proteomes" id="UP001066276">
    <property type="component" value="Chromosome 4_2"/>
</dbReference>
<name>A0AAV7SQB1_PLEWA</name>
<dbReference type="EMBL" id="JANPWB010000008">
    <property type="protein sequence ID" value="KAJ1166179.1"/>
    <property type="molecule type" value="Genomic_DNA"/>
</dbReference>
<dbReference type="AlphaFoldDB" id="A0AAV7SQB1"/>
<comment type="caution">
    <text evidence="3">The sequence shown here is derived from an EMBL/GenBank/DDBJ whole genome shotgun (WGS) entry which is preliminary data.</text>
</comment>
<evidence type="ECO:0000256" key="1">
    <source>
        <dbReference type="SAM" id="MobiDB-lite"/>
    </source>
</evidence>
<evidence type="ECO:0000313" key="4">
    <source>
        <dbReference type="Proteomes" id="UP001066276"/>
    </source>
</evidence>
<organism evidence="3 4">
    <name type="scientific">Pleurodeles waltl</name>
    <name type="common">Iberian ribbed newt</name>
    <dbReference type="NCBI Taxonomy" id="8319"/>
    <lineage>
        <taxon>Eukaryota</taxon>
        <taxon>Metazoa</taxon>
        <taxon>Chordata</taxon>
        <taxon>Craniata</taxon>
        <taxon>Vertebrata</taxon>
        <taxon>Euteleostomi</taxon>
        <taxon>Amphibia</taxon>
        <taxon>Batrachia</taxon>
        <taxon>Caudata</taxon>
        <taxon>Salamandroidea</taxon>
        <taxon>Salamandridae</taxon>
        <taxon>Pleurodelinae</taxon>
        <taxon>Pleurodeles</taxon>
    </lineage>
</organism>
<evidence type="ECO:0000256" key="2">
    <source>
        <dbReference type="SAM" id="SignalP"/>
    </source>
</evidence>
<gene>
    <name evidence="3" type="ORF">NDU88_006587</name>
</gene>
<reference evidence="3" key="1">
    <citation type="journal article" date="2022" name="bioRxiv">
        <title>Sequencing and chromosome-scale assembly of the giantPleurodeles waltlgenome.</title>
        <authorList>
            <person name="Brown T."/>
            <person name="Elewa A."/>
            <person name="Iarovenko S."/>
            <person name="Subramanian E."/>
            <person name="Araus A.J."/>
            <person name="Petzold A."/>
            <person name="Susuki M."/>
            <person name="Suzuki K.-i.T."/>
            <person name="Hayashi T."/>
            <person name="Toyoda A."/>
            <person name="Oliveira C."/>
            <person name="Osipova E."/>
            <person name="Leigh N.D."/>
            <person name="Simon A."/>
            <person name="Yun M.H."/>
        </authorList>
    </citation>
    <scope>NUCLEOTIDE SEQUENCE</scope>
    <source>
        <strain evidence="3">20211129_DDA</strain>
        <tissue evidence="3">Liver</tissue>
    </source>
</reference>
<feature type="signal peptide" evidence="2">
    <location>
        <begin position="1"/>
        <end position="23"/>
    </location>
</feature>
<feature type="region of interest" description="Disordered" evidence="1">
    <location>
        <begin position="33"/>
        <end position="84"/>
    </location>
</feature>
<evidence type="ECO:0008006" key="5">
    <source>
        <dbReference type="Google" id="ProtNLM"/>
    </source>
</evidence>
<protein>
    <recommendedName>
        <fullName evidence="5">Secreted protein</fullName>
    </recommendedName>
</protein>
<keyword evidence="2" id="KW-0732">Signal</keyword>
<sequence>MAHGNAEPRQWLRFFLTTAPALSSCLPGFGFVSPAAGSREGLGGESTKHLPELRRNRTEAGGETHGAGSEGRGSPPEVNATTEV</sequence>